<evidence type="ECO:0000313" key="2">
    <source>
        <dbReference type="EMBL" id="CAD7621329.1"/>
    </source>
</evidence>
<dbReference type="EMBL" id="CAJPIZ010000571">
    <property type="protein sequence ID" value="CAG2101759.1"/>
    <property type="molecule type" value="Genomic_DNA"/>
</dbReference>
<name>A0A7R9KEA3_9ACAR</name>
<accession>A0A7R9KEA3</accession>
<evidence type="ECO:0000256" key="1">
    <source>
        <dbReference type="SAM" id="MobiDB-lite"/>
    </source>
</evidence>
<sequence>MTTGDYKSHIPLPSVPNLKYLYTSDMTIVEIVNTNDNTGSNASEVNHETSGKSNASNTGDHKSHIPLPSVPNLKYHLKIKWKTYPNPQLASLDKNRQTTEVVFIDNNDSNAQNRNTIAAQPSAHVPYYTIYDDSDVDLLT</sequence>
<protein>
    <submittedName>
        <fullName evidence="2">Uncharacterized protein</fullName>
    </submittedName>
</protein>
<gene>
    <name evidence="2" type="ORF">OSB1V03_LOCUS1801</name>
</gene>
<proteinExistence type="predicted"/>
<keyword evidence="3" id="KW-1185">Reference proteome</keyword>
<dbReference type="EMBL" id="OC855146">
    <property type="protein sequence ID" value="CAD7621329.1"/>
    <property type="molecule type" value="Genomic_DNA"/>
</dbReference>
<reference evidence="2" key="1">
    <citation type="submission" date="2020-11" db="EMBL/GenBank/DDBJ databases">
        <authorList>
            <person name="Tran Van P."/>
        </authorList>
    </citation>
    <scope>NUCLEOTIDE SEQUENCE</scope>
</reference>
<feature type="region of interest" description="Disordered" evidence="1">
    <location>
        <begin position="37"/>
        <end position="69"/>
    </location>
</feature>
<evidence type="ECO:0000313" key="3">
    <source>
        <dbReference type="Proteomes" id="UP000759131"/>
    </source>
</evidence>
<dbReference type="AlphaFoldDB" id="A0A7R9KEA3"/>
<dbReference type="Proteomes" id="UP000759131">
    <property type="component" value="Unassembled WGS sequence"/>
</dbReference>
<organism evidence="2">
    <name type="scientific">Medioppia subpectinata</name>
    <dbReference type="NCBI Taxonomy" id="1979941"/>
    <lineage>
        <taxon>Eukaryota</taxon>
        <taxon>Metazoa</taxon>
        <taxon>Ecdysozoa</taxon>
        <taxon>Arthropoda</taxon>
        <taxon>Chelicerata</taxon>
        <taxon>Arachnida</taxon>
        <taxon>Acari</taxon>
        <taxon>Acariformes</taxon>
        <taxon>Sarcoptiformes</taxon>
        <taxon>Oribatida</taxon>
        <taxon>Brachypylina</taxon>
        <taxon>Oppioidea</taxon>
        <taxon>Oppiidae</taxon>
        <taxon>Medioppia</taxon>
    </lineage>
</organism>